<evidence type="ECO:0000313" key="2">
    <source>
        <dbReference type="Proteomes" id="UP001337305"/>
    </source>
</evidence>
<dbReference type="PROSITE" id="PS51257">
    <property type="entry name" value="PROKAR_LIPOPROTEIN"/>
    <property type="match status" value="1"/>
</dbReference>
<keyword evidence="2" id="KW-1185">Reference proteome</keyword>
<protein>
    <recommendedName>
        <fullName evidence="3">DUF4230 domain-containing protein</fullName>
    </recommendedName>
</protein>
<accession>A0ABU7XU89</accession>
<dbReference type="Proteomes" id="UP001337305">
    <property type="component" value="Unassembled WGS sequence"/>
</dbReference>
<dbReference type="EMBL" id="JAODOP010000004">
    <property type="protein sequence ID" value="MEF3834088.1"/>
    <property type="molecule type" value="Genomic_DNA"/>
</dbReference>
<organism evidence="1 2">
    <name type="scientific">Flavivirga spongiicola</name>
    <dbReference type="NCBI Taxonomy" id="421621"/>
    <lineage>
        <taxon>Bacteria</taxon>
        <taxon>Pseudomonadati</taxon>
        <taxon>Bacteroidota</taxon>
        <taxon>Flavobacteriia</taxon>
        <taxon>Flavobacteriales</taxon>
        <taxon>Flavobacteriaceae</taxon>
        <taxon>Flavivirga</taxon>
    </lineage>
</organism>
<reference evidence="1 2" key="1">
    <citation type="submission" date="2022-09" db="EMBL/GenBank/DDBJ databases">
        <title>Genome sequencing of Flavivirga sp. MEBiC05379.</title>
        <authorList>
            <person name="Oh H.-M."/>
            <person name="Kwon K.K."/>
            <person name="Park M.J."/>
            <person name="Yang S.-H."/>
        </authorList>
    </citation>
    <scope>NUCLEOTIDE SEQUENCE [LARGE SCALE GENOMIC DNA]</scope>
    <source>
        <strain evidence="1 2">MEBiC05379</strain>
    </source>
</reference>
<gene>
    <name evidence="1" type="ORF">N1F79_13195</name>
</gene>
<evidence type="ECO:0000313" key="1">
    <source>
        <dbReference type="EMBL" id="MEF3834088.1"/>
    </source>
</evidence>
<sequence>MTKNTLKILLLILTLTIISCKEELEAILETDYKVVEVDYGFDNYLKNTRKKSEQLIIKERNIVLIDVDKNGQIKVEGNVIEDSLIVSELKKYIIPNPENNKMPITTEKEFEYSGNVVMNKNLMIMARFNQELKYKTYSEIRNKIYLSFNEVRNEFSTRTFNKTLEELIHSTEQIDNLKWNELKHIFPIRYTELIEKK</sequence>
<comment type="caution">
    <text evidence="1">The sequence shown here is derived from an EMBL/GenBank/DDBJ whole genome shotgun (WGS) entry which is preliminary data.</text>
</comment>
<evidence type="ECO:0008006" key="3">
    <source>
        <dbReference type="Google" id="ProtNLM"/>
    </source>
</evidence>
<proteinExistence type="predicted"/>
<name>A0ABU7XU89_9FLAO</name>
<dbReference type="RefSeq" id="WP_303306421.1">
    <property type="nucleotide sequence ID" value="NZ_JAODOP010000004.1"/>
</dbReference>